<name>A0A0L0FDY7_9EUKA</name>
<dbReference type="Proteomes" id="UP000054560">
    <property type="component" value="Unassembled WGS sequence"/>
</dbReference>
<dbReference type="GO" id="GO:0003688">
    <property type="term" value="F:DNA replication origin binding"/>
    <property type="evidence" value="ECO:0007669"/>
    <property type="project" value="TreeGrafter"/>
</dbReference>
<keyword evidence="3" id="KW-1185">Reference proteome</keyword>
<evidence type="ECO:0000259" key="1">
    <source>
        <dbReference type="Pfam" id="PF19675"/>
    </source>
</evidence>
<sequence length="217" mass="24812">LRGMILEHFAYNPLAMLCTTATGDEHSAVIASMSMRHCQEIRNLKSIRRYIEFSLEDTPDKQIYMLTSDAYLKQQIEPLVESVRAYRMTLVPMLRCFLAVLQLDRRFGTEDSVFGTRIRDLYASVLQQSVSLRTEYERAIEVLWSQSPEQVLQLLETCIANFEGDDGQTEGEGGKEQVLYLLETCIAKFESDMDQTEGGGTHQERCSVCLVLTMFVR</sequence>
<dbReference type="PANTHER" id="PTHR12748:SF0">
    <property type="entry name" value="ORIGIN RECOGNITION COMPLEX SUBUNIT 3"/>
    <property type="match status" value="1"/>
</dbReference>
<evidence type="ECO:0000313" key="2">
    <source>
        <dbReference type="EMBL" id="KNC74970.1"/>
    </source>
</evidence>
<dbReference type="EMBL" id="KQ243946">
    <property type="protein sequence ID" value="KNC74970.1"/>
    <property type="molecule type" value="Genomic_DNA"/>
</dbReference>
<dbReference type="RefSeq" id="XP_014148872.1">
    <property type="nucleotide sequence ID" value="XM_014293397.1"/>
</dbReference>
<protein>
    <recommendedName>
        <fullName evidence="1">Origin recognition complex subunit 3 insertion domain-containing protein</fullName>
    </recommendedName>
</protein>
<feature type="domain" description="Origin recognition complex subunit 3 insertion" evidence="1">
    <location>
        <begin position="30"/>
        <end position="171"/>
    </location>
</feature>
<dbReference type="GeneID" id="25912997"/>
<gene>
    <name evidence="2" type="ORF">SARC_12493</name>
</gene>
<dbReference type="GO" id="GO:0005664">
    <property type="term" value="C:nuclear origin of replication recognition complex"/>
    <property type="evidence" value="ECO:0007669"/>
    <property type="project" value="InterPro"/>
</dbReference>
<dbReference type="GO" id="GO:0031261">
    <property type="term" value="C:DNA replication preinitiation complex"/>
    <property type="evidence" value="ECO:0007669"/>
    <property type="project" value="TreeGrafter"/>
</dbReference>
<dbReference type="STRING" id="667725.A0A0L0FDY7"/>
<proteinExistence type="predicted"/>
<dbReference type="PANTHER" id="PTHR12748">
    <property type="entry name" value="ORIGIN RECOGNITION COMPLEX SUBUNIT 3"/>
    <property type="match status" value="1"/>
</dbReference>
<dbReference type="GO" id="GO:0006270">
    <property type="term" value="P:DNA replication initiation"/>
    <property type="evidence" value="ECO:0007669"/>
    <property type="project" value="TreeGrafter"/>
</dbReference>
<dbReference type="AlphaFoldDB" id="A0A0L0FDY7"/>
<feature type="non-terminal residue" evidence="2">
    <location>
        <position position="1"/>
    </location>
</feature>
<evidence type="ECO:0000313" key="3">
    <source>
        <dbReference type="Proteomes" id="UP000054560"/>
    </source>
</evidence>
<dbReference type="GO" id="GO:0005656">
    <property type="term" value="C:nuclear pre-replicative complex"/>
    <property type="evidence" value="ECO:0007669"/>
    <property type="project" value="TreeGrafter"/>
</dbReference>
<dbReference type="InterPro" id="IPR020795">
    <property type="entry name" value="ORC3"/>
</dbReference>
<organism evidence="2 3">
    <name type="scientific">Sphaeroforma arctica JP610</name>
    <dbReference type="NCBI Taxonomy" id="667725"/>
    <lineage>
        <taxon>Eukaryota</taxon>
        <taxon>Ichthyosporea</taxon>
        <taxon>Ichthyophonida</taxon>
        <taxon>Sphaeroforma</taxon>
    </lineage>
</organism>
<reference evidence="2 3" key="1">
    <citation type="submission" date="2011-02" db="EMBL/GenBank/DDBJ databases">
        <title>The Genome Sequence of Sphaeroforma arctica JP610.</title>
        <authorList>
            <consortium name="The Broad Institute Genome Sequencing Platform"/>
            <person name="Russ C."/>
            <person name="Cuomo C."/>
            <person name="Young S.K."/>
            <person name="Zeng Q."/>
            <person name="Gargeya S."/>
            <person name="Alvarado L."/>
            <person name="Berlin A."/>
            <person name="Chapman S.B."/>
            <person name="Chen Z."/>
            <person name="Freedman E."/>
            <person name="Gellesch M."/>
            <person name="Goldberg J."/>
            <person name="Griggs A."/>
            <person name="Gujja S."/>
            <person name="Heilman E."/>
            <person name="Heiman D."/>
            <person name="Howarth C."/>
            <person name="Mehta T."/>
            <person name="Neiman D."/>
            <person name="Pearson M."/>
            <person name="Roberts A."/>
            <person name="Saif S."/>
            <person name="Shea T."/>
            <person name="Shenoy N."/>
            <person name="Sisk P."/>
            <person name="Stolte C."/>
            <person name="Sykes S."/>
            <person name="White J."/>
            <person name="Yandava C."/>
            <person name="Burger G."/>
            <person name="Gray M.W."/>
            <person name="Holland P.W.H."/>
            <person name="King N."/>
            <person name="Lang F.B.F."/>
            <person name="Roger A.J."/>
            <person name="Ruiz-Trillo I."/>
            <person name="Haas B."/>
            <person name="Nusbaum C."/>
            <person name="Birren B."/>
        </authorList>
    </citation>
    <scope>NUCLEOTIDE SEQUENCE [LARGE SCALE GENOMIC DNA]</scope>
    <source>
        <strain evidence="2 3">JP610</strain>
    </source>
</reference>
<dbReference type="Pfam" id="PF19675">
    <property type="entry name" value="ORC3_ins"/>
    <property type="match status" value="1"/>
</dbReference>
<accession>A0A0L0FDY7</accession>
<dbReference type="InterPro" id="IPR045663">
    <property type="entry name" value="ORC3_ins"/>
</dbReference>
<dbReference type="eggNOG" id="KOG2538">
    <property type="taxonomic scope" value="Eukaryota"/>
</dbReference>
<dbReference type="OrthoDB" id="10265211at2759"/>